<proteinExistence type="predicted"/>
<dbReference type="KEGG" id="pgin:FRZ67_10080"/>
<feature type="domain" description="DUF2007" evidence="1">
    <location>
        <begin position="4"/>
        <end position="45"/>
    </location>
</feature>
<dbReference type="RefSeq" id="WP_147189427.1">
    <property type="nucleotide sequence ID" value="NZ_CP042435.1"/>
</dbReference>
<keyword evidence="3" id="KW-1185">Reference proteome</keyword>
<dbReference type="EMBL" id="CP042435">
    <property type="protein sequence ID" value="QEC67620.1"/>
    <property type="molecule type" value="Genomic_DNA"/>
</dbReference>
<dbReference type="InterPro" id="IPR018551">
    <property type="entry name" value="DUF2007"/>
</dbReference>
<evidence type="ECO:0000313" key="2">
    <source>
        <dbReference type="EMBL" id="QEC67620.1"/>
    </source>
</evidence>
<protein>
    <submittedName>
        <fullName evidence="2">DUF2007 domain-containing protein</fullName>
    </submittedName>
</protein>
<reference evidence="2 3" key="1">
    <citation type="journal article" date="2016" name="Int. J. Syst. Evol. Microbiol.">
        <title>Panacibacter ginsenosidivorans gen. nov., sp. nov., with ginsenoside converting activity isolated from soil of a ginseng field.</title>
        <authorList>
            <person name="Siddiqi M.Z."/>
            <person name="Muhammad Shafi S."/>
            <person name="Choi K.D."/>
            <person name="Im W.T."/>
        </authorList>
    </citation>
    <scope>NUCLEOTIDE SEQUENCE [LARGE SCALE GENOMIC DNA]</scope>
    <source>
        <strain evidence="2 3">Gsoil1550</strain>
    </source>
</reference>
<name>A0A5B8V7V9_9BACT</name>
<sequence>MKGWYKLYITRNYAEASIIKGMLEENSIEVVVLNKLDSSYLNFGDIELYVPLHLKEIAVELLNSALMN</sequence>
<accession>A0A5B8V7V9</accession>
<dbReference type="Proteomes" id="UP000321533">
    <property type="component" value="Chromosome"/>
</dbReference>
<dbReference type="OrthoDB" id="1467917at2"/>
<evidence type="ECO:0000259" key="1">
    <source>
        <dbReference type="Pfam" id="PF09413"/>
    </source>
</evidence>
<evidence type="ECO:0000313" key="3">
    <source>
        <dbReference type="Proteomes" id="UP000321533"/>
    </source>
</evidence>
<gene>
    <name evidence="2" type="ORF">FRZ67_10080</name>
</gene>
<organism evidence="2 3">
    <name type="scientific">Panacibacter ginsenosidivorans</name>
    <dbReference type="NCBI Taxonomy" id="1813871"/>
    <lineage>
        <taxon>Bacteria</taxon>
        <taxon>Pseudomonadati</taxon>
        <taxon>Bacteroidota</taxon>
        <taxon>Chitinophagia</taxon>
        <taxon>Chitinophagales</taxon>
        <taxon>Chitinophagaceae</taxon>
        <taxon>Panacibacter</taxon>
    </lineage>
</organism>
<dbReference type="AlphaFoldDB" id="A0A5B8V7V9"/>
<dbReference type="Pfam" id="PF09413">
    <property type="entry name" value="DUF2007"/>
    <property type="match status" value="1"/>
</dbReference>